<proteinExistence type="predicted"/>
<dbReference type="KEGG" id="dpl:KGM_202421"/>
<evidence type="ECO:0000313" key="2">
    <source>
        <dbReference type="Proteomes" id="UP000007151"/>
    </source>
</evidence>
<reference evidence="1 2" key="1">
    <citation type="journal article" date="2011" name="Cell">
        <title>The monarch butterfly genome yields insights into long-distance migration.</title>
        <authorList>
            <person name="Zhan S."/>
            <person name="Merlin C."/>
            <person name="Boore J.L."/>
            <person name="Reppert S.M."/>
        </authorList>
    </citation>
    <scope>NUCLEOTIDE SEQUENCE [LARGE SCALE GENOMIC DNA]</scope>
    <source>
        <strain evidence="1">F-2</strain>
    </source>
</reference>
<dbReference type="InParanoid" id="A0A212F355"/>
<accession>A0A212F355</accession>
<comment type="caution">
    <text evidence="1">The sequence shown here is derived from an EMBL/GenBank/DDBJ whole genome shotgun (WGS) entry which is preliminary data.</text>
</comment>
<dbReference type="Proteomes" id="UP000007151">
    <property type="component" value="Unassembled WGS sequence"/>
</dbReference>
<gene>
    <name evidence="1" type="ORF">KGM_202421</name>
</gene>
<protein>
    <submittedName>
        <fullName evidence="1">Seminal fluid protein HACP021</fullName>
    </submittedName>
</protein>
<organism evidence="1 2">
    <name type="scientific">Danaus plexippus plexippus</name>
    <dbReference type="NCBI Taxonomy" id="278856"/>
    <lineage>
        <taxon>Eukaryota</taxon>
        <taxon>Metazoa</taxon>
        <taxon>Ecdysozoa</taxon>
        <taxon>Arthropoda</taxon>
        <taxon>Hexapoda</taxon>
        <taxon>Insecta</taxon>
        <taxon>Pterygota</taxon>
        <taxon>Neoptera</taxon>
        <taxon>Endopterygota</taxon>
        <taxon>Lepidoptera</taxon>
        <taxon>Glossata</taxon>
        <taxon>Ditrysia</taxon>
        <taxon>Papilionoidea</taxon>
        <taxon>Nymphalidae</taxon>
        <taxon>Danainae</taxon>
        <taxon>Danaini</taxon>
        <taxon>Danaina</taxon>
        <taxon>Danaus</taxon>
        <taxon>Danaus</taxon>
    </lineage>
</organism>
<evidence type="ECO:0000313" key="1">
    <source>
        <dbReference type="EMBL" id="OWR48161.1"/>
    </source>
</evidence>
<name>A0A212F355_DANPL</name>
<keyword evidence="2" id="KW-1185">Reference proteome</keyword>
<dbReference type="AlphaFoldDB" id="A0A212F355"/>
<sequence>MPQELNPEFASDKDSPWRAVIPIRQRRDVESDTTLCKLKKYSRVIACVVLAASAVVEINQDEYNVDYTGRYAELASPVPSHVNVDELVASLRAASGPN</sequence>
<dbReference type="EMBL" id="AGBW02010626">
    <property type="protein sequence ID" value="OWR48161.1"/>
    <property type="molecule type" value="Genomic_DNA"/>
</dbReference>